<dbReference type="Gene3D" id="1.10.10.10">
    <property type="entry name" value="Winged helix-like DNA-binding domain superfamily/Winged helix DNA-binding domain"/>
    <property type="match status" value="1"/>
</dbReference>
<evidence type="ECO:0000313" key="5">
    <source>
        <dbReference type="EMBL" id="GHI60569.1"/>
    </source>
</evidence>
<sequence>MVNPDLRRQRRAQGELETQVLAALHTAEAPVTAAWVQEHVDAELAYTTVMTVLVRLLEKRAVTRRREGRSFVWSAAADEAGLAALKMHKVLDGERDRRAVLASFVTSLPEGDEQLLRDLLDQACDESAD</sequence>
<evidence type="ECO:0000313" key="6">
    <source>
        <dbReference type="Proteomes" id="UP000649259"/>
    </source>
</evidence>
<protein>
    <recommendedName>
        <fullName evidence="7">CopY family transcriptional regulator</fullName>
    </recommendedName>
</protein>
<evidence type="ECO:0000256" key="3">
    <source>
        <dbReference type="ARBA" id="ARBA00023125"/>
    </source>
</evidence>
<evidence type="ECO:0000256" key="2">
    <source>
        <dbReference type="ARBA" id="ARBA00023015"/>
    </source>
</evidence>
<keyword evidence="6" id="KW-1185">Reference proteome</keyword>
<evidence type="ECO:0008006" key="7">
    <source>
        <dbReference type="Google" id="ProtNLM"/>
    </source>
</evidence>
<comment type="caution">
    <text evidence="5">The sequence shown here is derived from an EMBL/GenBank/DDBJ whole genome shotgun (WGS) entry which is preliminary data.</text>
</comment>
<keyword evidence="4" id="KW-0804">Transcription</keyword>
<proteinExistence type="inferred from homology"/>
<organism evidence="5 6">
    <name type="scientific">Streptomyces asoensis</name>
    <dbReference type="NCBI Taxonomy" id="249586"/>
    <lineage>
        <taxon>Bacteria</taxon>
        <taxon>Bacillati</taxon>
        <taxon>Actinomycetota</taxon>
        <taxon>Actinomycetes</taxon>
        <taxon>Kitasatosporales</taxon>
        <taxon>Streptomycetaceae</taxon>
        <taxon>Streptomyces</taxon>
    </lineage>
</organism>
<dbReference type="InterPro" id="IPR036390">
    <property type="entry name" value="WH_DNA-bd_sf"/>
</dbReference>
<dbReference type="GeneID" id="91470119"/>
<dbReference type="InterPro" id="IPR005650">
    <property type="entry name" value="BlaI_family"/>
</dbReference>
<evidence type="ECO:0000256" key="1">
    <source>
        <dbReference type="ARBA" id="ARBA00011046"/>
    </source>
</evidence>
<keyword evidence="2" id="KW-0805">Transcription regulation</keyword>
<dbReference type="InterPro" id="IPR036388">
    <property type="entry name" value="WH-like_DNA-bd_sf"/>
</dbReference>
<dbReference type="Proteomes" id="UP000649259">
    <property type="component" value="Unassembled WGS sequence"/>
</dbReference>
<gene>
    <name evidence="5" type="ORF">Saso_22190</name>
</gene>
<accession>A0ABQ3RXH4</accession>
<comment type="similarity">
    <text evidence="1">Belongs to the BlaI transcriptional regulatory family.</text>
</comment>
<reference evidence="6" key="1">
    <citation type="submission" date="2023-07" db="EMBL/GenBank/DDBJ databases">
        <title>Whole genome shotgun sequence of Streptomyces cacaoi subsp. asoensis NBRC 13813.</title>
        <authorList>
            <person name="Komaki H."/>
            <person name="Tamura T."/>
        </authorList>
    </citation>
    <scope>NUCLEOTIDE SEQUENCE [LARGE SCALE GENOMIC DNA]</scope>
    <source>
        <strain evidence="6">NBRC 13813</strain>
    </source>
</reference>
<dbReference type="EMBL" id="BNEB01000002">
    <property type="protein sequence ID" value="GHI60569.1"/>
    <property type="molecule type" value="Genomic_DNA"/>
</dbReference>
<evidence type="ECO:0000256" key="4">
    <source>
        <dbReference type="ARBA" id="ARBA00023163"/>
    </source>
</evidence>
<dbReference type="RefSeq" id="WP_189918996.1">
    <property type="nucleotide sequence ID" value="NZ_BMSI01000002.1"/>
</dbReference>
<dbReference type="SUPFAM" id="SSF46785">
    <property type="entry name" value="Winged helix' DNA-binding domain"/>
    <property type="match status" value="1"/>
</dbReference>
<dbReference type="Pfam" id="PF03965">
    <property type="entry name" value="Penicillinase_R"/>
    <property type="match status" value="1"/>
</dbReference>
<keyword evidence="3" id="KW-0238">DNA-binding</keyword>
<name>A0ABQ3RXH4_9ACTN</name>